<gene>
    <name evidence="2" type="ORF">JIN83_01715</name>
</gene>
<name>A0AAE2V8K6_9BACT</name>
<dbReference type="EMBL" id="JAENIG010000001">
    <property type="protein sequence ID" value="MBK1853663.1"/>
    <property type="molecule type" value="Genomic_DNA"/>
</dbReference>
<keyword evidence="1" id="KW-0472">Membrane</keyword>
<feature type="transmembrane region" description="Helical" evidence="1">
    <location>
        <begin position="36"/>
        <end position="62"/>
    </location>
</feature>
<proteinExistence type="predicted"/>
<keyword evidence="1" id="KW-0812">Transmembrane</keyword>
<sequence>MIGASIYYVLLGSATLFFMGAIQLRKEQDSSARKLLVSGFALILLCAIYIFAQQLDIITINYTPYQDYLSLYAAPVPVFHKIVFWGHIALSTLGALLAVIGFVLEARQQIQSQRAAYNSEVS</sequence>
<dbReference type="AlphaFoldDB" id="A0AAE2V8K6"/>
<organism evidence="2 3">
    <name type="scientific">Oceaniferula flava</name>
    <dbReference type="NCBI Taxonomy" id="2800421"/>
    <lineage>
        <taxon>Bacteria</taxon>
        <taxon>Pseudomonadati</taxon>
        <taxon>Verrucomicrobiota</taxon>
        <taxon>Verrucomicrobiia</taxon>
        <taxon>Verrucomicrobiales</taxon>
        <taxon>Verrucomicrobiaceae</taxon>
        <taxon>Oceaniferula</taxon>
    </lineage>
</organism>
<feature type="transmembrane region" description="Helical" evidence="1">
    <location>
        <begin position="6"/>
        <end position="24"/>
    </location>
</feature>
<feature type="transmembrane region" description="Helical" evidence="1">
    <location>
        <begin position="82"/>
        <end position="104"/>
    </location>
</feature>
<keyword evidence="1" id="KW-1133">Transmembrane helix</keyword>
<dbReference type="RefSeq" id="WP_309488259.1">
    <property type="nucleotide sequence ID" value="NZ_JAENIG010000001.1"/>
</dbReference>
<keyword evidence="3" id="KW-1185">Reference proteome</keyword>
<reference evidence="2" key="1">
    <citation type="submission" date="2021-01" db="EMBL/GenBank/DDBJ databases">
        <title>Modified the classification status of verrucomicrobia.</title>
        <authorList>
            <person name="Feng X."/>
        </authorList>
    </citation>
    <scope>NUCLEOTIDE SEQUENCE</scope>
    <source>
        <strain evidence="2">5K15</strain>
    </source>
</reference>
<accession>A0AAE2V8K6</accession>
<dbReference type="Proteomes" id="UP000634206">
    <property type="component" value="Unassembled WGS sequence"/>
</dbReference>
<evidence type="ECO:0000313" key="2">
    <source>
        <dbReference type="EMBL" id="MBK1853663.1"/>
    </source>
</evidence>
<evidence type="ECO:0000256" key="1">
    <source>
        <dbReference type="SAM" id="Phobius"/>
    </source>
</evidence>
<comment type="caution">
    <text evidence="2">The sequence shown here is derived from an EMBL/GenBank/DDBJ whole genome shotgun (WGS) entry which is preliminary data.</text>
</comment>
<evidence type="ECO:0000313" key="3">
    <source>
        <dbReference type="Proteomes" id="UP000634206"/>
    </source>
</evidence>
<protein>
    <submittedName>
        <fullName evidence="2">Uncharacterized protein</fullName>
    </submittedName>
</protein>